<feature type="region of interest" description="Disordered" evidence="1">
    <location>
        <begin position="50"/>
        <end position="70"/>
    </location>
</feature>
<dbReference type="Proteomes" id="UP000694300">
    <property type="component" value="Unassembled WGS sequence"/>
</dbReference>
<dbReference type="RefSeq" id="WP_218591951.1">
    <property type="nucleotide sequence ID" value="NZ_JADQDE010000276.1"/>
</dbReference>
<protein>
    <submittedName>
        <fullName evidence="3">DUF1918 domain-containing protein</fullName>
    </submittedName>
</protein>
<proteinExistence type="predicted"/>
<gene>
    <name evidence="3" type="ORF">I4I82_29125</name>
</gene>
<dbReference type="EMBL" id="JADQDF010000001">
    <property type="protein sequence ID" value="MBW0131709.1"/>
    <property type="molecule type" value="Genomic_DNA"/>
</dbReference>
<keyword evidence="4" id="KW-1185">Reference proteome</keyword>
<feature type="region of interest" description="Disordered" evidence="1">
    <location>
        <begin position="1"/>
        <end position="23"/>
    </location>
</feature>
<organism evidence="3 4">
    <name type="scientific">Pseudonocardia oceani</name>
    <dbReference type="NCBI Taxonomy" id="2792013"/>
    <lineage>
        <taxon>Bacteria</taxon>
        <taxon>Bacillati</taxon>
        <taxon>Actinomycetota</taxon>
        <taxon>Actinomycetes</taxon>
        <taxon>Pseudonocardiales</taxon>
        <taxon>Pseudonocardiaceae</taxon>
        <taxon>Pseudonocardia</taxon>
    </lineage>
</organism>
<comment type="caution">
    <text evidence="3">The sequence shown here is derived from an EMBL/GenBank/DDBJ whole genome shotgun (WGS) entry which is preliminary data.</text>
</comment>
<evidence type="ECO:0000259" key="2">
    <source>
        <dbReference type="Pfam" id="PF08940"/>
    </source>
</evidence>
<evidence type="ECO:0000256" key="1">
    <source>
        <dbReference type="SAM" id="MobiDB-lite"/>
    </source>
</evidence>
<reference evidence="3 4" key="1">
    <citation type="submission" date="2020-11" db="EMBL/GenBank/DDBJ databases">
        <title>Pseudonocardia abyssalis sp. nov. and Pseudonocardia oceani sp. nov., description and phylogenomic analysis of two novel actinomycetes isolated from the deep Southern Ocean.</title>
        <authorList>
            <person name="Parra J."/>
        </authorList>
    </citation>
    <scope>NUCLEOTIDE SEQUENCE [LARGE SCALE GENOMIC DNA]</scope>
    <source>
        <strain evidence="4">KRD185</strain>
    </source>
</reference>
<name>A0ABS6UHJ2_9PSEU</name>
<feature type="compositionally biased region" description="Basic and acidic residues" evidence="1">
    <location>
        <begin position="1"/>
        <end position="11"/>
    </location>
</feature>
<sequence>MLAKVGDRPVIENRTPGAHRRRGIVTAVEHEDGTPPFRVRWVEDDHESLVLPGPDARIEPHAARPEGAPG</sequence>
<evidence type="ECO:0000313" key="4">
    <source>
        <dbReference type="Proteomes" id="UP000694300"/>
    </source>
</evidence>
<accession>A0ABS6UHJ2</accession>
<evidence type="ECO:0000313" key="3">
    <source>
        <dbReference type="EMBL" id="MBW0131709.1"/>
    </source>
</evidence>
<feature type="domain" description="DUF1918" evidence="2">
    <location>
        <begin position="1"/>
        <end position="58"/>
    </location>
</feature>
<dbReference type="InterPro" id="IPR015035">
    <property type="entry name" value="DUF1918"/>
</dbReference>
<dbReference type="Pfam" id="PF08940">
    <property type="entry name" value="DUF1918"/>
    <property type="match status" value="1"/>
</dbReference>